<dbReference type="VEuPathDB" id="VectorBase:ACUA016139"/>
<evidence type="ECO:0000313" key="1">
    <source>
        <dbReference type="EnsemblMetazoa" id="ACUA016139-PA"/>
    </source>
</evidence>
<organism evidence="1 2">
    <name type="scientific">Anopheles culicifacies</name>
    <dbReference type="NCBI Taxonomy" id="139723"/>
    <lineage>
        <taxon>Eukaryota</taxon>
        <taxon>Metazoa</taxon>
        <taxon>Ecdysozoa</taxon>
        <taxon>Arthropoda</taxon>
        <taxon>Hexapoda</taxon>
        <taxon>Insecta</taxon>
        <taxon>Pterygota</taxon>
        <taxon>Neoptera</taxon>
        <taxon>Endopterygota</taxon>
        <taxon>Diptera</taxon>
        <taxon>Nematocera</taxon>
        <taxon>Culicoidea</taxon>
        <taxon>Culicidae</taxon>
        <taxon>Anophelinae</taxon>
        <taxon>Anopheles</taxon>
        <taxon>culicifacies species complex</taxon>
    </lineage>
</organism>
<dbReference type="EMBL" id="AXCM01007918">
    <property type="status" value="NOT_ANNOTATED_CDS"/>
    <property type="molecule type" value="Genomic_DNA"/>
</dbReference>
<protein>
    <submittedName>
        <fullName evidence="1">Uncharacterized protein</fullName>
    </submittedName>
</protein>
<name>A0A182ME98_9DIPT</name>
<dbReference type="AlphaFoldDB" id="A0A182ME98"/>
<dbReference type="Proteomes" id="UP000075883">
    <property type="component" value="Unassembled WGS sequence"/>
</dbReference>
<reference evidence="2" key="1">
    <citation type="submission" date="2013-09" db="EMBL/GenBank/DDBJ databases">
        <title>The Genome Sequence of Anopheles culicifacies species A.</title>
        <authorList>
            <consortium name="The Broad Institute Genomics Platform"/>
            <person name="Neafsey D.E."/>
            <person name="Besansky N."/>
            <person name="Howell P."/>
            <person name="Walton C."/>
            <person name="Young S.K."/>
            <person name="Zeng Q."/>
            <person name="Gargeya S."/>
            <person name="Fitzgerald M."/>
            <person name="Haas B."/>
            <person name="Abouelleil A."/>
            <person name="Allen A.W."/>
            <person name="Alvarado L."/>
            <person name="Arachchi H.M."/>
            <person name="Berlin A.M."/>
            <person name="Chapman S.B."/>
            <person name="Gainer-Dewar J."/>
            <person name="Goldberg J."/>
            <person name="Griggs A."/>
            <person name="Gujja S."/>
            <person name="Hansen M."/>
            <person name="Howarth C."/>
            <person name="Imamovic A."/>
            <person name="Ireland A."/>
            <person name="Larimer J."/>
            <person name="McCowan C."/>
            <person name="Murphy C."/>
            <person name="Pearson M."/>
            <person name="Poon T.W."/>
            <person name="Priest M."/>
            <person name="Roberts A."/>
            <person name="Saif S."/>
            <person name="Shea T."/>
            <person name="Sisk P."/>
            <person name="Sykes S."/>
            <person name="Wortman J."/>
            <person name="Nusbaum C."/>
            <person name="Birren B."/>
        </authorList>
    </citation>
    <scope>NUCLEOTIDE SEQUENCE [LARGE SCALE GENOMIC DNA]</scope>
    <source>
        <strain evidence="2">A-37</strain>
    </source>
</reference>
<reference evidence="1" key="2">
    <citation type="submission" date="2020-05" db="UniProtKB">
        <authorList>
            <consortium name="EnsemblMetazoa"/>
        </authorList>
    </citation>
    <scope>IDENTIFICATION</scope>
    <source>
        <strain evidence="1">A-37</strain>
    </source>
</reference>
<accession>A0A182ME98</accession>
<keyword evidence="2" id="KW-1185">Reference proteome</keyword>
<sequence>MLVDWFRGLWKRNKIVRKMCRPQTSDCITVRCVSLARYQCKTLVVDDRRIISDPANGSTHCVGKATVSSNRYTRLHLFDDERPGAYTPRCSIAHSHELATSPYCQPGVQCSSRLVYDGEKAKLWPTHCQSKVRLRLCRCTRYRYQQRGVSIRIAPYRWKRLVLRTVRVSKDNDT</sequence>
<evidence type="ECO:0000313" key="2">
    <source>
        <dbReference type="Proteomes" id="UP000075883"/>
    </source>
</evidence>
<dbReference type="EnsemblMetazoa" id="ACUA016139-RA">
    <property type="protein sequence ID" value="ACUA016139-PA"/>
    <property type="gene ID" value="ACUA016139"/>
</dbReference>
<proteinExistence type="predicted"/>